<dbReference type="KEGG" id="pgv:SL003B_3610"/>
<evidence type="ECO:0000256" key="1">
    <source>
        <dbReference type="ARBA" id="ARBA00009913"/>
    </source>
</evidence>
<feature type="active site" description="O-(5'-phospho-DNA)-serine intermediate" evidence="6 7">
    <location>
        <position position="9"/>
    </location>
</feature>
<dbReference type="EMBL" id="CP002568">
    <property type="protein sequence ID" value="ADZ72032.1"/>
    <property type="molecule type" value="Genomic_DNA"/>
</dbReference>
<comment type="similarity">
    <text evidence="1">Belongs to the site-specific recombinase resolvase family.</text>
</comment>
<dbReference type="InterPro" id="IPR009057">
    <property type="entry name" value="Homeodomain-like_sf"/>
</dbReference>
<dbReference type="GO" id="GO:0000150">
    <property type="term" value="F:DNA strand exchange activity"/>
    <property type="evidence" value="ECO:0007669"/>
    <property type="project" value="UniProtKB-KW"/>
</dbReference>
<dbReference type="SUPFAM" id="SSF46689">
    <property type="entry name" value="Homeodomain-like"/>
    <property type="match status" value="1"/>
</dbReference>
<evidence type="ECO:0000256" key="7">
    <source>
        <dbReference type="PROSITE-ProRule" id="PRU10137"/>
    </source>
</evidence>
<keyword evidence="10" id="KW-1185">Reference proteome</keyword>
<organism evidence="9 10">
    <name type="scientific">Polymorphum gilvum (strain LMG 25793 / CGMCC 1.9160 / SL003B-26A1)</name>
    <dbReference type="NCBI Taxonomy" id="991905"/>
    <lineage>
        <taxon>Bacteria</taxon>
        <taxon>Pseudomonadati</taxon>
        <taxon>Pseudomonadota</taxon>
        <taxon>Alphaproteobacteria</taxon>
        <taxon>Rhodobacterales</taxon>
        <taxon>Paracoccaceae</taxon>
        <taxon>Polymorphum</taxon>
    </lineage>
</organism>
<sequence>MLVGYARVSTHDQNPALQLDALKQAGCGRTFIDKASGAHRERPALMSAIDYLRPGDTLVVWKLDRLARSMKQLIETIEVLERQGVGFRSLTEAIDTTTAGGRLVFHIFGALAEFERAMILERTRAGLDAARARGRGGGRPPKLTDEDVAAARTMLADSDISIEYVAKRFNISPATLYRYLPAARTQAAAEDTAADDRVS</sequence>
<dbReference type="eggNOG" id="COG1961">
    <property type="taxonomic scope" value="Bacteria"/>
</dbReference>
<dbReference type="InterPro" id="IPR006118">
    <property type="entry name" value="Recombinase_CS"/>
</dbReference>
<accession>F2J1X1</accession>
<dbReference type="PANTHER" id="PTHR30461">
    <property type="entry name" value="DNA-INVERTASE FROM LAMBDOID PROPHAGE"/>
    <property type="match status" value="1"/>
</dbReference>
<proteinExistence type="inferred from homology"/>
<dbReference type="CDD" id="cd00569">
    <property type="entry name" value="HTH_Hin_like"/>
    <property type="match status" value="1"/>
</dbReference>
<gene>
    <name evidence="9" type="ordered locus">SL003B_3610</name>
</gene>
<dbReference type="CDD" id="cd03768">
    <property type="entry name" value="SR_ResInv"/>
    <property type="match status" value="1"/>
</dbReference>
<dbReference type="InterPro" id="IPR006120">
    <property type="entry name" value="Resolvase_HTH_dom"/>
</dbReference>
<dbReference type="Proteomes" id="UP000008130">
    <property type="component" value="Chromosome"/>
</dbReference>
<evidence type="ECO:0000256" key="3">
    <source>
        <dbReference type="ARBA" id="ARBA00023100"/>
    </source>
</evidence>
<dbReference type="GO" id="GO:0015074">
    <property type="term" value="P:DNA integration"/>
    <property type="evidence" value="ECO:0007669"/>
    <property type="project" value="UniProtKB-KW"/>
</dbReference>
<evidence type="ECO:0000313" key="9">
    <source>
        <dbReference type="EMBL" id="ADZ72032.1"/>
    </source>
</evidence>
<dbReference type="Pfam" id="PF02796">
    <property type="entry name" value="HTH_7"/>
    <property type="match status" value="1"/>
</dbReference>
<dbReference type="RefSeq" id="WP_013654341.1">
    <property type="nucleotide sequence ID" value="NC_015259.1"/>
</dbReference>
<evidence type="ECO:0000256" key="5">
    <source>
        <dbReference type="ARBA" id="ARBA00023172"/>
    </source>
</evidence>
<dbReference type="STRING" id="991905.SL003B_3610"/>
<dbReference type="InterPro" id="IPR036162">
    <property type="entry name" value="Resolvase-like_N_sf"/>
</dbReference>
<dbReference type="FunFam" id="3.40.50.1390:FF:000001">
    <property type="entry name" value="DNA recombinase"/>
    <property type="match status" value="1"/>
</dbReference>
<evidence type="ECO:0000256" key="4">
    <source>
        <dbReference type="ARBA" id="ARBA00023125"/>
    </source>
</evidence>
<evidence type="ECO:0000256" key="2">
    <source>
        <dbReference type="ARBA" id="ARBA00022908"/>
    </source>
</evidence>
<dbReference type="AlphaFoldDB" id="F2J1X1"/>
<dbReference type="GO" id="GO:0003677">
    <property type="term" value="F:DNA binding"/>
    <property type="evidence" value="ECO:0007669"/>
    <property type="project" value="UniProtKB-KW"/>
</dbReference>
<dbReference type="PROSITE" id="PS51736">
    <property type="entry name" value="RECOMBINASES_3"/>
    <property type="match status" value="1"/>
</dbReference>
<keyword evidence="4" id="KW-0238">DNA-binding</keyword>
<protein>
    <submittedName>
        <fullName evidence="9">Invertase recombinase-like protein</fullName>
    </submittedName>
</protein>
<feature type="domain" description="Resolvase/invertase-type recombinase catalytic" evidence="8">
    <location>
        <begin position="1"/>
        <end position="134"/>
    </location>
</feature>
<keyword evidence="3" id="KW-0230">DNA invertase</keyword>
<name>F2J1X1_POLGS</name>
<dbReference type="Gene3D" id="3.40.50.1390">
    <property type="entry name" value="Resolvase, N-terminal catalytic domain"/>
    <property type="match status" value="1"/>
</dbReference>
<dbReference type="SMART" id="SM00857">
    <property type="entry name" value="Resolvase"/>
    <property type="match status" value="1"/>
</dbReference>
<dbReference type="PROSITE" id="PS00398">
    <property type="entry name" value="RECOMBINASES_2"/>
    <property type="match status" value="1"/>
</dbReference>
<keyword evidence="2" id="KW-0229">DNA integration</keyword>
<dbReference type="PANTHER" id="PTHR30461:SF2">
    <property type="entry name" value="SERINE RECOMBINASE PINE-RELATED"/>
    <property type="match status" value="1"/>
</dbReference>
<dbReference type="InterPro" id="IPR006119">
    <property type="entry name" value="Resolv_N"/>
</dbReference>
<dbReference type="Pfam" id="PF00239">
    <property type="entry name" value="Resolvase"/>
    <property type="match status" value="1"/>
</dbReference>
<dbReference type="InterPro" id="IPR050639">
    <property type="entry name" value="SSR_resolvase"/>
</dbReference>
<dbReference type="HOGENOM" id="CLU_010686_8_0_5"/>
<keyword evidence="5" id="KW-0233">DNA recombination</keyword>
<dbReference type="OrthoDB" id="9800103at2"/>
<dbReference type="PATRIC" id="fig|991905.3.peg.3726"/>
<reference evidence="9 10" key="1">
    <citation type="journal article" date="2011" name="J. Bacteriol.">
        <title>Complete genome sequence of Polymorphum gilvum SL003B-26A1T, a crude oil-degrading bacterium from oil-polluted saline soil.</title>
        <authorList>
            <person name="Li S.G."/>
            <person name="Tang Y.Q."/>
            <person name="Nie Y."/>
            <person name="Cai M."/>
            <person name="Wu X.L."/>
        </authorList>
    </citation>
    <scope>NUCLEOTIDE SEQUENCE [LARGE SCALE GENOMIC DNA]</scope>
    <source>
        <strain evidence="10">LMG 25793 / CGMCC 1.9160 / SL003B-26A1</strain>
    </source>
</reference>
<dbReference type="PROSITE" id="PS00397">
    <property type="entry name" value="RECOMBINASES_1"/>
    <property type="match status" value="1"/>
</dbReference>
<dbReference type="SUPFAM" id="SSF53041">
    <property type="entry name" value="Resolvase-like"/>
    <property type="match status" value="1"/>
</dbReference>
<dbReference type="Gene3D" id="1.10.10.60">
    <property type="entry name" value="Homeodomain-like"/>
    <property type="match status" value="1"/>
</dbReference>
<evidence type="ECO:0000259" key="8">
    <source>
        <dbReference type="PROSITE" id="PS51736"/>
    </source>
</evidence>
<evidence type="ECO:0000313" key="10">
    <source>
        <dbReference type="Proteomes" id="UP000008130"/>
    </source>
</evidence>
<evidence type="ECO:0000256" key="6">
    <source>
        <dbReference type="PIRSR" id="PIRSR606118-50"/>
    </source>
</evidence>